<dbReference type="EMBL" id="JNFA01000011">
    <property type="protein sequence ID" value="KGL42676.1"/>
    <property type="molecule type" value="Genomic_DNA"/>
</dbReference>
<dbReference type="Proteomes" id="UP000029844">
    <property type="component" value="Unassembled WGS sequence"/>
</dbReference>
<name>A0A099WDA9_9LIST</name>
<proteinExistence type="predicted"/>
<accession>A0A099WDA9</accession>
<dbReference type="InterPro" id="IPR025506">
    <property type="entry name" value="Abi_alpha"/>
</dbReference>
<dbReference type="AlphaFoldDB" id="A0A099WDA9"/>
<dbReference type="eggNOG" id="ENOG5032YK2">
    <property type="taxonomic scope" value="Bacteria"/>
</dbReference>
<dbReference type="Pfam" id="PF14337">
    <property type="entry name" value="Abi_alpha"/>
    <property type="match status" value="1"/>
</dbReference>
<reference evidence="1 2" key="1">
    <citation type="submission" date="2014-05" db="EMBL/GenBank/DDBJ databases">
        <title>Novel Listeriaceae from food processing environments.</title>
        <authorList>
            <person name="den Bakker H.C."/>
        </authorList>
    </citation>
    <scope>NUCLEOTIDE SEQUENCE [LARGE SCALE GENOMIC DNA]</scope>
    <source>
        <strain evidence="1 2">FSL A5-0281</strain>
    </source>
</reference>
<keyword evidence="2" id="KW-1185">Reference proteome</keyword>
<evidence type="ECO:0000313" key="2">
    <source>
        <dbReference type="Proteomes" id="UP000029844"/>
    </source>
</evidence>
<sequence length="115" mass="12786">MKKVLNVELLPKSTKGILLNPFAKSLDEAIGGVVGAVLKPFVKLSILNAANIEAYREKIKARYELIPEENRSSERIGLVLKAIEDSKYQLENNLLQDFFASLLAQTVDNRSNADI</sequence>
<organism evidence="1 2">
    <name type="scientific">Listeria booriae</name>
    <dbReference type="NCBI Taxonomy" id="1552123"/>
    <lineage>
        <taxon>Bacteria</taxon>
        <taxon>Bacillati</taxon>
        <taxon>Bacillota</taxon>
        <taxon>Bacilli</taxon>
        <taxon>Bacillales</taxon>
        <taxon>Listeriaceae</taxon>
        <taxon>Listeria</taxon>
    </lineage>
</organism>
<evidence type="ECO:0000313" key="1">
    <source>
        <dbReference type="EMBL" id="KGL42676.1"/>
    </source>
</evidence>
<protein>
    <recommendedName>
        <fullName evidence="3">DUF4393 domain-containing protein</fullName>
    </recommendedName>
</protein>
<comment type="caution">
    <text evidence="1">The sequence shown here is derived from an EMBL/GenBank/DDBJ whole genome shotgun (WGS) entry which is preliminary data.</text>
</comment>
<evidence type="ECO:0008006" key="3">
    <source>
        <dbReference type="Google" id="ProtNLM"/>
    </source>
</evidence>
<gene>
    <name evidence="1" type="ORF">EP57_04240</name>
</gene>
<dbReference type="OrthoDB" id="2339567at2"/>